<feature type="chain" id="PRO_5013028025" description="DUF11 domain-containing protein" evidence="1">
    <location>
        <begin position="26"/>
        <end position="161"/>
    </location>
</feature>
<dbReference type="EMBL" id="MTEJ01000040">
    <property type="protein sequence ID" value="OQX13815.1"/>
    <property type="molecule type" value="Genomic_DNA"/>
</dbReference>
<keyword evidence="1" id="KW-0732">Signal</keyword>
<evidence type="ECO:0008006" key="4">
    <source>
        <dbReference type="Google" id="ProtNLM"/>
    </source>
</evidence>
<dbReference type="Proteomes" id="UP000192491">
    <property type="component" value="Unassembled WGS sequence"/>
</dbReference>
<protein>
    <recommendedName>
        <fullName evidence="4">DUF11 domain-containing protein</fullName>
    </recommendedName>
</protein>
<feature type="signal peptide" evidence="1">
    <location>
        <begin position="1"/>
        <end position="25"/>
    </location>
</feature>
<evidence type="ECO:0000313" key="2">
    <source>
        <dbReference type="EMBL" id="OQX13815.1"/>
    </source>
</evidence>
<dbReference type="AlphaFoldDB" id="A0A1Y1QTY9"/>
<sequence length="161" mass="17327">MNIKTKFASLLIAGTLAISAAAAFAADKGPLQIAMNAYAISTDAQGNEVATATKEVDRKSTVEFRAVYKNNSADELSNVMVVGPIPKTTEYQADTAHAPVDAAFEVSIDGGKTFEGEPVKRMVENVETIIPASQYTHVRWMPTEGIPGNAEQVYSYRVKVK</sequence>
<gene>
    <name evidence="2" type="ORF">BWK73_11230</name>
</gene>
<evidence type="ECO:0000313" key="3">
    <source>
        <dbReference type="Proteomes" id="UP000192491"/>
    </source>
</evidence>
<name>A0A1Y1QTY9_9GAMM</name>
<accession>A0A1Y1QTY9</accession>
<organism evidence="2 3">
    <name type="scientific">Thiothrix lacustris</name>
    <dbReference type="NCBI Taxonomy" id="525917"/>
    <lineage>
        <taxon>Bacteria</taxon>
        <taxon>Pseudomonadati</taxon>
        <taxon>Pseudomonadota</taxon>
        <taxon>Gammaproteobacteria</taxon>
        <taxon>Thiotrichales</taxon>
        <taxon>Thiotrichaceae</taxon>
        <taxon>Thiothrix</taxon>
    </lineage>
</organism>
<reference evidence="2 3" key="1">
    <citation type="submission" date="2017-01" db="EMBL/GenBank/DDBJ databases">
        <title>Novel large sulfur bacteria in the metagenomes of groundwater-fed chemosynthetic microbial mats in the Lake Huron basin.</title>
        <authorList>
            <person name="Sharrar A.M."/>
            <person name="Flood B.E."/>
            <person name="Bailey J.V."/>
            <person name="Jones D.S."/>
            <person name="Biddanda B."/>
            <person name="Ruberg S.A."/>
            <person name="Marcus D.N."/>
            <person name="Dick G.J."/>
        </authorList>
    </citation>
    <scope>NUCLEOTIDE SEQUENCE [LARGE SCALE GENOMIC DNA]</scope>
    <source>
        <strain evidence="2">A8</strain>
    </source>
</reference>
<proteinExistence type="predicted"/>
<evidence type="ECO:0000256" key="1">
    <source>
        <dbReference type="SAM" id="SignalP"/>
    </source>
</evidence>
<comment type="caution">
    <text evidence="2">The sequence shown here is derived from an EMBL/GenBank/DDBJ whole genome shotgun (WGS) entry which is preliminary data.</text>
</comment>